<protein>
    <submittedName>
        <fullName evidence="1">Putative secreted protein</fullName>
    </submittedName>
</protein>
<sequence length="68" mass="8043">MKMKTKFAFYALPSLAWWWWSRIFGMLVSRLRKVSLDDEEKHGKEKHSPSRCYPLQCAPLWTLPAISS</sequence>
<organism evidence="1">
    <name type="scientific">Anopheles darlingi</name>
    <name type="common">Mosquito</name>
    <dbReference type="NCBI Taxonomy" id="43151"/>
    <lineage>
        <taxon>Eukaryota</taxon>
        <taxon>Metazoa</taxon>
        <taxon>Ecdysozoa</taxon>
        <taxon>Arthropoda</taxon>
        <taxon>Hexapoda</taxon>
        <taxon>Insecta</taxon>
        <taxon>Pterygota</taxon>
        <taxon>Neoptera</taxon>
        <taxon>Endopterygota</taxon>
        <taxon>Diptera</taxon>
        <taxon>Nematocera</taxon>
        <taxon>Culicoidea</taxon>
        <taxon>Culicidae</taxon>
        <taxon>Anophelinae</taxon>
        <taxon>Anopheles</taxon>
    </lineage>
</organism>
<reference evidence="1" key="1">
    <citation type="submission" date="2018-01" db="EMBL/GenBank/DDBJ databases">
        <title>An insight into the sialome of Amazonian anophelines.</title>
        <authorList>
            <person name="Ribeiro J.M."/>
            <person name="Scarpassa V."/>
            <person name="Calvo E."/>
        </authorList>
    </citation>
    <scope>NUCLEOTIDE SEQUENCE</scope>
</reference>
<name>A0A2M4DCC8_ANODA</name>
<dbReference type="AlphaFoldDB" id="A0A2M4DCC8"/>
<accession>A0A2M4DCC8</accession>
<evidence type="ECO:0000313" key="1">
    <source>
        <dbReference type="EMBL" id="MBW75233.1"/>
    </source>
</evidence>
<dbReference type="EMBL" id="GGFL01011055">
    <property type="protein sequence ID" value="MBW75233.1"/>
    <property type="molecule type" value="Transcribed_RNA"/>
</dbReference>
<proteinExistence type="predicted"/>